<dbReference type="FunFam" id="3.20.20.70:FF:000114">
    <property type="entry name" value="Decarboxylase,orotidine phosphate"/>
    <property type="match status" value="1"/>
</dbReference>
<dbReference type="InterPro" id="IPR011060">
    <property type="entry name" value="RibuloseP-bd_barrel"/>
</dbReference>
<dbReference type="Pfam" id="PF00215">
    <property type="entry name" value="OMPdecase"/>
    <property type="match status" value="1"/>
</dbReference>
<feature type="binding site" evidence="9">
    <location>
        <position position="40"/>
    </location>
    <ligand>
        <name>substrate</name>
    </ligand>
</feature>
<evidence type="ECO:0000256" key="9">
    <source>
        <dbReference type="PIRSR" id="PIRSR614732-2"/>
    </source>
</evidence>
<evidence type="ECO:0000256" key="3">
    <source>
        <dbReference type="ARBA" id="ARBA00012321"/>
    </source>
</evidence>
<dbReference type="AlphaFoldDB" id="A0AB74C6E4"/>
<feature type="binding site" evidence="9">
    <location>
        <position position="227"/>
    </location>
    <ligand>
        <name>substrate</name>
    </ligand>
</feature>
<evidence type="ECO:0000256" key="10">
    <source>
        <dbReference type="RuleBase" id="RU000512"/>
    </source>
</evidence>
<reference evidence="12 13" key="1">
    <citation type="submission" date="2018-07" db="EMBL/GenBank/DDBJ databases">
        <title>Identification of spontaneous genetic mutation associated with occurrence of a yellow conidial color mutant of Aspergillus flavus.</title>
        <authorList>
            <person name="Chang P.-K."/>
            <person name="Mack B.M."/>
            <person name="Scharfenstein L."/>
            <person name="Gilbert M.K."/>
        </authorList>
    </citation>
    <scope>NUCLEOTIDE SEQUENCE [LARGE SCALE GENOMIC DNA]</scope>
    <source>
        <strain evidence="12 13">CA14</strain>
    </source>
</reference>
<dbReference type="Proteomes" id="UP000275480">
    <property type="component" value="Unassembled WGS sequence"/>
</dbReference>
<name>A0AB74C6E4_ASPFL</name>
<dbReference type="PROSITE" id="PS00156">
    <property type="entry name" value="OMPDECASE"/>
    <property type="match status" value="1"/>
</dbReference>
<organism evidence="12 13">
    <name type="scientific">Aspergillus flavus</name>
    <dbReference type="NCBI Taxonomy" id="5059"/>
    <lineage>
        <taxon>Eukaryota</taxon>
        <taxon>Fungi</taxon>
        <taxon>Dikarya</taxon>
        <taxon>Ascomycota</taxon>
        <taxon>Pezizomycotina</taxon>
        <taxon>Eurotiomycetes</taxon>
        <taxon>Eurotiomycetidae</taxon>
        <taxon>Eurotiales</taxon>
        <taxon>Aspergillaceae</taxon>
        <taxon>Aspergillus</taxon>
        <taxon>Aspergillus subgen. Circumdati</taxon>
    </lineage>
</organism>
<evidence type="ECO:0000256" key="8">
    <source>
        <dbReference type="PIRSR" id="PIRSR614732-1"/>
    </source>
</evidence>
<dbReference type="SMART" id="SM00934">
    <property type="entry name" value="OMPdecase"/>
    <property type="match status" value="1"/>
</dbReference>
<dbReference type="GO" id="GO:0004590">
    <property type="term" value="F:orotidine-5'-phosphate decarboxylase activity"/>
    <property type="evidence" value="ECO:0007669"/>
    <property type="project" value="UniProtKB-EC"/>
</dbReference>
<dbReference type="GO" id="GO:0044205">
    <property type="term" value="P:'de novo' UMP biosynthetic process"/>
    <property type="evidence" value="ECO:0007669"/>
    <property type="project" value="InterPro"/>
</dbReference>
<accession>A0AB74C6E4</accession>
<evidence type="ECO:0000259" key="11">
    <source>
        <dbReference type="SMART" id="SM00934"/>
    </source>
</evidence>
<dbReference type="GO" id="GO:0006207">
    <property type="term" value="P:'de novo' pyrimidine nucleobase biosynthetic process"/>
    <property type="evidence" value="ECO:0007669"/>
    <property type="project" value="InterPro"/>
</dbReference>
<feature type="active site" description="For OMPdecase activity" evidence="8">
    <location>
        <position position="95"/>
    </location>
</feature>
<comment type="similarity">
    <text evidence="2 10">Belongs to the OMP decarboxylase family.</text>
</comment>
<keyword evidence="5 10" id="KW-0210">Decarboxylase</keyword>
<feature type="binding site" evidence="9">
    <location>
        <position position="62"/>
    </location>
    <ligand>
        <name>substrate</name>
    </ligand>
</feature>
<dbReference type="EC" id="4.1.1.23" evidence="3 10"/>
<dbReference type="InterPro" id="IPR018089">
    <property type="entry name" value="OMPdecase_AS"/>
</dbReference>
<evidence type="ECO:0000256" key="4">
    <source>
        <dbReference type="ARBA" id="ARBA00021923"/>
    </source>
</evidence>
<feature type="active site" description="For OMPdecase activity" evidence="8">
    <location>
        <position position="98"/>
    </location>
</feature>
<evidence type="ECO:0000256" key="5">
    <source>
        <dbReference type="ARBA" id="ARBA00022793"/>
    </source>
</evidence>
<feature type="binding site" evidence="9">
    <location>
        <position position="159"/>
    </location>
    <ligand>
        <name>substrate</name>
    </ligand>
</feature>
<dbReference type="PANTHER" id="PTHR32119:SF2">
    <property type="entry name" value="OROTIDINE 5'-PHOSPHATE DECARBOXYLASE"/>
    <property type="match status" value="1"/>
</dbReference>
<evidence type="ECO:0000313" key="13">
    <source>
        <dbReference type="Proteomes" id="UP000275480"/>
    </source>
</evidence>
<comment type="catalytic activity">
    <reaction evidence="10">
        <text>orotidine 5'-phosphate + H(+) = UMP + CO2</text>
        <dbReference type="Rhea" id="RHEA:11596"/>
        <dbReference type="ChEBI" id="CHEBI:15378"/>
        <dbReference type="ChEBI" id="CHEBI:16526"/>
        <dbReference type="ChEBI" id="CHEBI:57538"/>
        <dbReference type="ChEBI" id="CHEBI:57865"/>
        <dbReference type="EC" id="4.1.1.23"/>
    </reaction>
</comment>
<comment type="pathway">
    <text evidence="1 10">Pyrimidine metabolism; UMP biosynthesis via de novo pathway; UMP from orotate: step 2/2.</text>
</comment>
<dbReference type="InterPro" id="IPR001754">
    <property type="entry name" value="OMPdeCOase_dom"/>
</dbReference>
<dbReference type="CDD" id="cd04725">
    <property type="entry name" value="OMP_decarboxylase_like"/>
    <property type="match status" value="1"/>
</dbReference>
<dbReference type="InterPro" id="IPR014732">
    <property type="entry name" value="OMPdecase"/>
</dbReference>
<evidence type="ECO:0000256" key="7">
    <source>
        <dbReference type="ARBA" id="ARBA00023239"/>
    </source>
</evidence>
<keyword evidence="6 10" id="KW-0665">Pyrimidine biosynthesis</keyword>
<evidence type="ECO:0000313" key="12">
    <source>
        <dbReference type="EMBL" id="RMZ40771.1"/>
    </source>
</evidence>
<feature type="binding site" evidence="9">
    <location>
        <position position="247"/>
    </location>
    <ligand>
        <name>substrate</name>
    </ligand>
</feature>
<evidence type="ECO:0000256" key="1">
    <source>
        <dbReference type="ARBA" id="ARBA00004861"/>
    </source>
</evidence>
<sequence length="352" mass="38637">MSSKSQLTYSARASKHPNALVKKLFEVAEAKKTNVTVSADVTTTKELLDLADRLGPYIAVIKTHIDILSDFSEETITGLKALAEKHNFLIFEDRKFIDIGNTVQKQYHGGTLRISEWAHIINCSILPGEGIVEALAQTASAEDFPYGSERGLLILAEMTSKGSLATGQYTTSSVDYARKYKKFVMGFVSTRHLGEVQSEVSSPSEEEDFVVFTTGVNLSSKGDKLGQQYQTPESAVGRGADFIIAGRGIYAAPDPVEAAKRYQKEGWDAYLKRVVCRKYDAIHKFSSRILRQTDAKGYPLYMNNMPASRSQNNIPENAKAQAAAGIDIIMADKVGLIAMSLKGYQKQAKSQA</sequence>
<evidence type="ECO:0000256" key="2">
    <source>
        <dbReference type="ARBA" id="ARBA00011018"/>
    </source>
</evidence>
<evidence type="ECO:0000256" key="6">
    <source>
        <dbReference type="ARBA" id="ARBA00022975"/>
    </source>
</evidence>
<feature type="binding site" evidence="9">
    <location>
        <position position="246"/>
    </location>
    <ligand>
        <name>substrate</name>
    </ligand>
</feature>
<proteinExistence type="inferred from homology"/>
<dbReference type="PANTHER" id="PTHR32119">
    <property type="entry name" value="OROTIDINE 5'-PHOSPHATE DECARBOXYLASE"/>
    <property type="match status" value="1"/>
</dbReference>
<dbReference type="NCBIfam" id="TIGR01740">
    <property type="entry name" value="pyrF"/>
    <property type="match status" value="1"/>
</dbReference>
<protein>
    <recommendedName>
        <fullName evidence="4 10">Orotidine 5'-phosphate decarboxylase</fullName>
        <ecNumber evidence="3 10">4.1.1.23</ecNumber>
    </recommendedName>
</protein>
<dbReference type="SUPFAM" id="SSF51366">
    <property type="entry name" value="Ribulose-phoshate binding barrel"/>
    <property type="match status" value="1"/>
</dbReference>
<gene>
    <name evidence="12" type="ORF">CA14_001508</name>
</gene>
<dbReference type="EMBL" id="QQZZ01000125">
    <property type="protein sequence ID" value="RMZ40771.1"/>
    <property type="molecule type" value="Genomic_DNA"/>
</dbReference>
<keyword evidence="7 10" id="KW-0456">Lyase</keyword>
<feature type="domain" description="Orotidine 5'-phosphate decarboxylase" evidence="11">
    <location>
        <begin position="34"/>
        <end position="262"/>
    </location>
</feature>
<comment type="caution">
    <text evidence="12">The sequence shown here is derived from an EMBL/GenBank/DDBJ whole genome shotgun (WGS) entry which is preliminary data.</text>
</comment>
<feature type="active site" description="For OMPdecase activity" evidence="8">
    <location>
        <position position="93"/>
    </location>
</feature>
<dbReference type="InterPro" id="IPR013785">
    <property type="entry name" value="Aldolase_TIM"/>
</dbReference>
<dbReference type="GO" id="GO:0005829">
    <property type="term" value="C:cytosol"/>
    <property type="evidence" value="ECO:0007669"/>
    <property type="project" value="TreeGrafter"/>
</dbReference>
<dbReference type="Gene3D" id="3.20.20.70">
    <property type="entry name" value="Aldolase class I"/>
    <property type="match status" value="1"/>
</dbReference>